<dbReference type="Gene3D" id="1.10.3480.10">
    <property type="entry name" value="TorD-like"/>
    <property type="match status" value="1"/>
</dbReference>
<reference evidence="2 3" key="1">
    <citation type="journal article" date="2013" name="ISME J.">
        <title>By their genes ye shall know them: genomic signatures of predatory bacteria.</title>
        <authorList>
            <person name="Pasternak Z."/>
            <person name="Pietrokovski S."/>
            <person name="Rotem O."/>
            <person name="Gophna U."/>
            <person name="Lurie-Weinberger M.N."/>
            <person name="Jurkevitch E."/>
        </authorList>
    </citation>
    <scope>NUCLEOTIDE SEQUENCE [LARGE SCALE GENOMIC DNA]</scope>
    <source>
        <strain evidence="2">EPB</strain>
    </source>
</reference>
<dbReference type="GO" id="GO:0016530">
    <property type="term" value="F:metallochaperone activity"/>
    <property type="evidence" value="ECO:0007669"/>
    <property type="project" value="TreeGrafter"/>
</dbReference>
<dbReference type="GO" id="GO:0042128">
    <property type="term" value="P:nitrate assimilation"/>
    <property type="evidence" value="ECO:0007669"/>
    <property type="project" value="UniProtKB-KW"/>
</dbReference>
<evidence type="ECO:0000313" key="2">
    <source>
        <dbReference type="EMBL" id="AGH97654.1"/>
    </source>
</evidence>
<dbReference type="Pfam" id="PF02613">
    <property type="entry name" value="Nitrate_red_del"/>
    <property type="match status" value="1"/>
</dbReference>
<dbReference type="InterPro" id="IPR020945">
    <property type="entry name" value="DMSO/NO3_reduct_chaperone"/>
</dbReference>
<dbReference type="GO" id="GO:0051082">
    <property type="term" value="F:unfolded protein binding"/>
    <property type="evidence" value="ECO:0007669"/>
    <property type="project" value="InterPro"/>
</dbReference>
<dbReference type="OrthoDB" id="8478585at2"/>
<dbReference type="NCBIfam" id="TIGR00684">
    <property type="entry name" value="narJ"/>
    <property type="match status" value="1"/>
</dbReference>
<evidence type="ECO:0000256" key="1">
    <source>
        <dbReference type="ARBA" id="ARBA00023063"/>
    </source>
</evidence>
<dbReference type="STRING" id="349215.A11S_831"/>
<dbReference type="GO" id="GO:0016491">
    <property type="term" value="F:oxidoreductase activity"/>
    <property type="evidence" value="ECO:0007669"/>
    <property type="project" value="UniProtKB-KW"/>
</dbReference>
<accession>M4VWT2</accession>
<dbReference type="EMBL" id="CP003538">
    <property type="protein sequence ID" value="AGH97654.1"/>
    <property type="molecule type" value="Genomic_DNA"/>
</dbReference>
<dbReference type="EC" id="1.7.99.4" evidence="2"/>
<gene>
    <name evidence="2" type="ORF">A11S_831</name>
</gene>
<dbReference type="InterPro" id="IPR003765">
    <property type="entry name" value="NO3_reductase_chaperone_NarJ"/>
</dbReference>
<dbReference type="KEGG" id="man:A11S_831"/>
<sequence length="233" mass="26391">MRTLKILGFYMTYPEQGHIESANQCLEILRSEAWLSRASIEKLASLFQSFQKENLMDLQETYVALFDRTPSLSLHLFEHVHGDSRDRGQALVDLLGVYEDAGLFIDTAETPDYLPLFAEYLSHLAPEDARETIGSVVNILSSLAERLRNRGSEYACILDAMVETAGRSPDEKAVQDYLKKSSGDALSLDEMDREWEEQFAFNNTPQTTGQDMGCPKAEEMLARMSGYKEEERV</sequence>
<dbReference type="GO" id="GO:0051131">
    <property type="term" value="P:chaperone-mediated protein complex assembly"/>
    <property type="evidence" value="ECO:0007669"/>
    <property type="project" value="InterPro"/>
</dbReference>
<dbReference type="SUPFAM" id="SSF89155">
    <property type="entry name" value="TorD-like"/>
    <property type="match status" value="1"/>
</dbReference>
<organism evidence="2 3">
    <name type="scientific">Micavibrio aeruginosavorus EPB</name>
    <dbReference type="NCBI Taxonomy" id="349215"/>
    <lineage>
        <taxon>Bacteria</taxon>
        <taxon>Pseudomonadati</taxon>
        <taxon>Bdellovibrionota</taxon>
        <taxon>Bdellovibrionia</taxon>
        <taxon>Bdellovibrionales</taxon>
        <taxon>Pseudobdellovibrionaceae</taxon>
        <taxon>Micavibrio</taxon>
    </lineage>
</organism>
<evidence type="ECO:0000313" key="3">
    <source>
        <dbReference type="Proteomes" id="UP000011932"/>
    </source>
</evidence>
<dbReference type="PATRIC" id="fig|349215.9.peg.816"/>
<dbReference type="PANTHER" id="PTHR43680:SF2">
    <property type="entry name" value="NITRATE REDUCTASE MOLYBDENUM COFACTOR ASSEMBLY CHAPERONE NARJ"/>
    <property type="match status" value="1"/>
</dbReference>
<dbReference type="AlphaFoldDB" id="M4VWT2"/>
<proteinExistence type="predicted"/>
<dbReference type="HOGENOM" id="CLU_084469_0_1_5"/>
<keyword evidence="1" id="KW-0534">Nitrate assimilation</keyword>
<keyword evidence="2" id="KW-0560">Oxidoreductase</keyword>
<protein>
    <submittedName>
        <fullName evidence="2">Respiratory nitrate reductase delta chain</fullName>
        <ecNumber evidence="2">1.7.99.4</ecNumber>
    </submittedName>
</protein>
<dbReference type="RefSeq" id="WP_015467203.1">
    <property type="nucleotide sequence ID" value="NC_020812.1"/>
</dbReference>
<name>M4VWT2_9BACT</name>
<dbReference type="Proteomes" id="UP000011932">
    <property type="component" value="Chromosome"/>
</dbReference>
<dbReference type="InterPro" id="IPR036411">
    <property type="entry name" value="TorD-like_sf"/>
</dbReference>
<dbReference type="PANTHER" id="PTHR43680">
    <property type="entry name" value="NITRATE REDUCTASE MOLYBDENUM COFACTOR ASSEMBLY CHAPERONE"/>
    <property type="match status" value="1"/>
</dbReference>